<evidence type="ECO:0000256" key="7">
    <source>
        <dbReference type="ARBA" id="ARBA00023239"/>
    </source>
</evidence>
<name>A0ABU3Q8F2_9SPHN</name>
<evidence type="ECO:0000256" key="1">
    <source>
        <dbReference type="ARBA" id="ARBA00008136"/>
    </source>
</evidence>
<evidence type="ECO:0000256" key="2">
    <source>
        <dbReference type="ARBA" id="ARBA00022670"/>
    </source>
</evidence>
<accession>A0ABU3Q8F2</accession>
<evidence type="ECO:0000256" key="5">
    <source>
        <dbReference type="ARBA" id="ARBA00023124"/>
    </source>
</evidence>
<keyword evidence="7" id="KW-0456">Lyase</keyword>
<evidence type="ECO:0000256" key="4">
    <source>
        <dbReference type="ARBA" id="ARBA00022801"/>
    </source>
</evidence>
<sequence>MCSDYRMRVELVRIDEIFETMGVLLAFPEGRPNLEPRDDVRITDRAPILRGSSGKSGAIELVQRRWSWPTRNNKPVYNFRSEGRSFGNGAGSGRCVIIADGFYEFTAHSDPKSKRKHKWLFTLKDAPWFGIAGLWRTSPEVGEAFTMLTTEAGADIAPFHDRQIIPLAPADCVRWLDPASPTAAVLGPSPAGSLDIEQIF</sequence>
<dbReference type="InterPro" id="IPR036590">
    <property type="entry name" value="SRAP-like"/>
</dbReference>
<dbReference type="InterPro" id="IPR003738">
    <property type="entry name" value="SRAP"/>
</dbReference>
<protein>
    <recommendedName>
        <fullName evidence="8">Abasic site processing protein</fullName>
        <ecNumber evidence="8">3.4.-.-</ecNumber>
    </recommendedName>
</protein>
<evidence type="ECO:0000313" key="10">
    <source>
        <dbReference type="Proteomes" id="UP001259572"/>
    </source>
</evidence>
<comment type="similarity">
    <text evidence="1 8">Belongs to the SOS response-associated peptidase family.</text>
</comment>
<organism evidence="9 10">
    <name type="scientific">Sphingosinicella rhizophila</name>
    <dbReference type="NCBI Taxonomy" id="3050082"/>
    <lineage>
        <taxon>Bacteria</taxon>
        <taxon>Pseudomonadati</taxon>
        <taxon>Pseudomonadota</taxon>
        <taxon>Alphaproteobacteria</taxon>
        <taxon>Sphingomonadales</taxon>
        <taxon>Sphingosinicellaceae</taxon>
        <taxon>Sphingosinicella</taxon>
    </lineage>
</organism>
<evidence type="ECO:0000256" key="6">
    <source>
        <dbReference type="ARBA" id="ARBA00023125"/>
    </source>
</evidence>
<proteinExistence type="inferred from homology"/>
<dbReference type="Pfam" id="PF02586">
    <property type="entry name" value="SRAP"/>
    <property type="match status" value="1"/>
</dbReference>
<evidence type="ECO:0000313" key="9">
    <source>
        <dbReference type="EMBL" id="MDT9599688.1"/>
    </source>
</evidence>
<evidence type="ECO:0000256" key="3">
    <source>
        <dbReference type="ARBA" id="ARBA00022763"/>
    </source>
</evidence>
<keyword evidence="6" id="KW-0238">DNA-binding</keyword>
<reference evidence="9 10" key="1">
    <citation type="submission" date="2023-05" db="EMBL/GenBank/DDBJ databases">
        <authorList>
            <person name="Guo Y."/>
        </authorList>
    </citation>
    <scope>NUCLEOTIDE SEQUENCE [LARGE SCALE GENOMIC DNA]</scope>
    <source>
        <strain evidence="9 10">GR2756</strain>
    </source>
</reference>
<keyword evidence="2 8" id="KW-0645">Protease</keyword>
<dbReference type="EC" id="3.4.-.-" evidence="8"/>
<keyword evidence="3" id="KW-0227">DNA damage</keyword>
<evidence type="ECO:0000256" key="8">
    <source>
        <dbReference type="RuleBase" id="RU364100"/>
    </source>
</evidence>
<keyword evidence="10" id="KW-1185">Reference proteome</keyword>
<comment type="caution">
    <text evidence="9">The sequence shown here is derived from an EMBL/GenBank/DDBJ whole genome shotgun (WGS) entry which is preliminary data.</text>
</comment>
<gene>
    <name evidence="9" type="ORF">RQX22_12070</name>
</gene>
<dbReference type="EMBL" id="JAVUPU010000005">
    <property type="protein sequence ID" value="MDT9599688.1"/>
    <property type="molecule type" value="Genomic_DNA"/>
</dbReference>
<keyword evidence="4 8" id="KW-0378">Hydrolase</keyword>
<dbReference type="Proteomes" id="UP001259572">
    <property type="component" value="Unassembled WGS sequence"/>
</dbReference>
<dbReference type="SUPFAM" id="SSF143081">
    <property type="entry name" value="BB1717-like"/>
    <property type="match status" value="1"/>
</dbReference>
<dbReference type="RefSeq" id="WP_315726775.1">
    <property type="nucleotide sequence ID" value="NZ_JAVUPU010000005.1"/>
</dbReference>
<dbReference type="PANTHER" id="PTHR13604:SF0">
    <property type="entry name" value="ABASIC SITE PROCESSING PROTEIN HMCES"/>
    <property type="match status" value="1"/>
</dbReference>
<dbReference type="GO" id="GO:0016787">
    <property type="term" value="F:hydrolase activity"/>
    <property type="evidence" value="ECO:0007669"/>
    <property type="project" value="UniProtKB-KW"/>
</dbReference>
<dbReference type="Gene3D" id="3.90.1680.10">
    <property type="entry name" value="SOS response associated peptidase-like"/>
    <property type="match status" value="1"/>
</dbReference>
<dbReference type="PANTHER" id="PTHR13604">
    <property type="entry name" value="DC12-RELATED"/>
    <property type="match status" value="1"/>
</dbReference>
<keyword evidence="5" id="KW-0190">Covalent protein-DNA linkage</keyword>